<evidence type="ECO:0000256" key="4">
    <source>
        <dbReference type="ARBA" id="ARBA00022723"/>
    </source>
</evidence>
<evidence type="ECO:0000256" key="2">
    <source>
        <dbReference type="ARBA" id="ARBA00001946"/>
    </source>
</evidence>
<evidence type="ECO:0000256" key="1">
    <source>
        <dbReference type="ARBA" id="ARBA00001936"/>
    </source>
</evidence>
<name>A0A4C1SBK3_EUMVA</name>
<evidence type="ECO:0000256" key="5">
    <source>
        <dbReference type="ARBA" id="ARBA00022801"/>
    </source>
</evidence>
<evidence type="ECO:0000256" key="3">
    <source>
        <dbReference type="ARBA" id="ARBA00005582"/>
    </source>
</evidence>
<accession>A0A4C1SBK3</accession>
<keyword evidence="4" id="KW-0479">Metal-binding</keyword>
<dbReference type="Proteomes" id="UP000299102">
    <property type="component" value="Unassembled WGS sequence"/>
</dbReference>
<proteinExistence type="inferred from homology"/>
<dbReference type="SUPFAM" id="SSF55811">
    <property type="entry name" value="Nudix"/>
    <property type="match status" value="1"/>
</dbReference>
<dbReference type="GO" id="GO:0016818">
    <property type="term" value="F:hydrolase activity, acting on acid anhydrides, in phosphorus-containing anhydrides"/>
    <property type="evidence" value="ECO:0007669"/>
    <property type="project" value="InterPro"/>
</dbReference>
<gene>
    <name evidence="8" type="primary">nudt19</name>
    <name evidence="8" type="ORF">EVAR_511_1</name>
</gene>
<evidence type="ECO:0000256" key="7">
    <source>
        <dbReference type="ARBA" id="ARBA00023211"/>
    </source>
</evidence>
<dbReference type="OrthoDB" id="1695362at2759"/>
<comment type="cofactor">
    <cofactor evidence="2">
        <name>Mg(2+)</name>
        <dbReference type="ChEBI" id="CHEBI:18420"/>
    </cofactor>
</comment>
<comment type="similarity">
    <text evidence="3">Belongs to the Nudix hydrolase family.</text>
</comment>
<dbReference type="PANTHER" id="PTHR12318:SF0">
    <property type="entry name" value="ACYL-COENZYME A DIPHOSPHATASE NUDT19"/>
    <property type="match status" value="1"/>
</dbReference>
<dbReference type="GO" id="GO:0046872">
    <property type="term" value="F:metal ion binding"/>
    <property type="evidence" value="ECO:0007669"/>
    <property type="project" value="UniProtKB-KW"/>
</dbReference>
<evidence type="ECO:0000256" key="6">
    <source>
        <dbReference type="ARBA" id="ARBA00022842"/>
    </source>
</evidence>
<comment type="cofactor">
    <cofactor evidence="1">
        <name>Mn(2+)</name>
        <dbReference type="ChEBI" id="CHEBI:29035"/>
    </cofactor>
</comment>
<evidence type="ECO:0000313" key="9">
    <source>
        <dbReference type="Proteomes" id="UP000299102"/>
    </source>
</evidence>
<keyword evidence="6" id="KW-0460">Magnesium</keyword>
<reference evidence="8 9" key="1">
    <citation type="journal article" date="2019" name="Commun. Biol.">
        <title>The bagworm genome reveals a unique fibroin gene that provides high tensile strength.</title>
        <authorList>
            <person name="Kono N."/>
            <person name="Nakamura H."/>
            <person name="Ohtoshi R."/>
            <person name="Tomita M."/>
            <person name="Numata K."/>
            <person name="Arakawa K."/>
        </authorList>
    </citation>
    <scope>NUCLEOTIDE SEQUENCE [LARGE SCALE GENOMIC DNA]</scope>
</reference>
<dbReference type="EMBL" id="BGZK01000002">
    <property type="protein sequence ID" value="GBO99225.1"/>
    <property type="molecule type" value="Genomic_DNA"/>
</dbReference>
<keyword evidence="7" id="KW-0464">Manganese</keyword>
<organism evidence="8 9">
    <name type="scientific">Eumeta variegata</name>
    <name type="common">Bagworm moth</name>
    <name type="synonym">Eumeta japonica</name>
    <dbReference type="NCBI Taxonomy" id="151549"/>
    <lineage>
        <taxon>Eukaryota</taxon>
        <taxon>Metazoa</taxon>
        <taxon>Ecdysozoa</taxon>
        <taxon>Arthropoda</taxon>
        <taxon>Hexapoda</taxon>
        <taxon>Insecta</taxon>
        <taxon>Pterygota</taxon>
        <taxon>Neoptera</taxon>
        <taxon>Endopterygota</taxon>
        <taxon>Lepidoptera</taxon>
        <taxon>Glossata</taxon>
        <taxon>Ditrysia</taxon>
        <taxon>Tineoidea</taxon>
        <taxon>Psychidae</taxon>
        <taxon>Oiketicinae</taxon>
        <taxon>Eumeta</taxon>
    </lineage>
</organism>
<dbReference type="Gene3D" id="3.90.79.10">
    <property type="entry name" value="Nucleoside Triphosphate Pyrophosphohydrolase"/>
    <property type="match status" value="1"/>
</dbReference>
<comment type="caution">
    <text evidence="8">The sequence shown here is derived from an EMBL/GenBank/DDBJ whole genome shotgun (WGS) entry which is preliminary data.</text>
</comment>
<dbReference type="STRING" id="151549.A0A4C1SBK3"/>
<dbReference type="InterPro" id="IPR015797">
    <property type="entry name" value="NUDIX_hydrolase-like_dom_sf"/>
</dbReference>
<evidence type="ECO:0000313" key="8">
    <source>
        <dbReference type="EMBL" id="GBO99225.1"/>
    </source>
</evidence>
<dbReference type="InterPro" id="IPR039121">
    <property type="entry name" value="NUDT19"/>
</dbReference>
<dbReference type="GO" id="GO:0005739">
    <property type="term" value="C:mitochondrion"/>
    <property type="evidence" value="ECO:0007669"/>
    <property type="project" value="TreeGrafter"/>
</dbReference>
<protein>
    <submittedName>
        <fullName evidence="8">Nucleoside diphosphate-linked moiety X motif 19</fullName>
    </submittedName>
</protein>
<dbReference type="PANTHER" id="PTHR12318">
    <property type="entry name" value="TESTOSTERONE-REGULATED PROTEIN RP2"/>
    <property type="match status" value="1"/>
</dbReference>
<dbReference type="AlphaFoldDB" id="A0A4C1SBK3"/>
<keyword evidence="9" id="KW-1185">Reference proteome</keyword>
<keyword evidence="5" id="KW-0378">Hydrolase</keyword>
<sequence>MKRHWRNAATLIVLTKQFRGGLSRRDSNTKDFDILLQTRTPNASTFPNSVVFPGGVTEALDESEHWLRHLRSFGFTSEHFQSLHCPQIPATPILQPDPIRRHISLRITAIRETFEELGILIGSRTQCADKKDNWGGLILDFDSKSWQHKVSEDPRQFLTLCEELNCYPDIWALYYWSNWLTPTTYQKRFDSSFFVTALKEKPQLISNSEVAEVKINPRRLTFPDTPLNLTIRQFDD</sequence>